<gene>
    <name evidence="2" type="ORF">BU204_31800</name>
</gene>
<dbReference type="AlphaFoldDB" id="A0A1Q8C7S0"/>
<dbReference type="SUPFAM" id="SSF55811">
    <property type="entry name" value="Nudix"/>
    <property type="match status" value="1"/>
</dbReference>
<protein>
    <submittedName>
        <fullName evidence="2">NUDIX hydrolase</fullName>
    </submittedName>
</protein>
<organism evidence="2 3">
    <name type="scientific">Actinophytocola xanthii</name>
    <dbReference type="NCBI Taxonomy" id="1912961"/>
    <lineage>
        <taxon>Bacteria</taxon>
        <taxon>Bacillati</taxon>
        <taxon>Actinomycetota</taxon>
        <taxon>Actinomycetes</taxon>
        <taxon>Pseudonocardiales</taxon>
        <taxon>Pseudonocardiaceae</taxon>
    </lineage>
</organism>
<dbReference type="RefSeq" id="WP_075129494.1">
    <property type="nucleotide sequence ID" value="NZ_MSIE01000076.1"/>
</dbReference>
<dbReference type="Proteomes" id="UP000185596">
    <property type="component" value="Unassembled WGS sequence"/>
</dbReference>
<dbReference type="CDD" id="cd18873">
    <property type="entry name" value="NUDIX_NadM_like"/>
    <property type="match status" value="1"/>
</dbReference>
<dbReference type="PANTHER" id="PTHR43736">
    <property type="entry name" value="ADP-RIBOSE PYROPHOSPHATASE"/>
    <property type="match status" value="1"/>
</dbReference>
<dbReference type="GO" id="GO:0016787">
    <property type="term" value="F:hydrolase activity"/>
    <property type="evidence" value="ECO:0007669"/>
    <property type="project" value="UniProtKB-KW"/>
</dbReference>
<dbReference type="OrthoDB" id="9786141at2"/>
<sequence length="248" mass="27305">MPVDQPWEIPLVAVAVDLAILTVRSGRLEILLVRRGIEPYLGSLALPGGFLASPEEDLDAAAARELTEETGLAAKGLHLEQLGAYGAPDRDPRGRVVTVCYLALMPDLPLPVAGGDARSAEWVPVQRVLRRRAGVAFDHAKIIKDAVERARSKLEYTTLATAFCSPEFSVSELRRVYEIVWGQPIDPRNFHRKVTSIEDFLVPTGKYTTRDGGRPAALYRRGSATLLHPAILRNGTGRRQLARLRQAR</sequence>
<dbReference type="Pfam" id="PF00293">
    <property type="entry name" value="NUDIX"/>
    <property type="match status" value="1"/>
</dbReference>
<dbReference type="Pfam" id="PF21906">
    <property type="entry name" value="WHD_NrtR"/>
    <property type="match status" value="1"/>
</dbReference>
<accession>A0A1Q8C7S0</accession>
<evidence type="ECO:0000259" key="1">
    <source>
        <dbReference type="PROSITE" id="PS51462"/>
    </source>
</evidence>
<evidence type="ECO:0000313" key="3">
    <source>
        <dbReference type="Proteomes" id="UP000185596"/>
    </source>
</evidence>
<dbReference type="InterPro" id="IPR000086">
    <property type="entry name" value="NUDIX_hydrolase_dom"/>
</dbReference>
<dbReference type="InterPro" id="IPR036390">
    <property type="entry name" value="WH_DNA-bd_sf"/>
</dbReference>
<dbReference type="InterPro" id="IPR054105">
    <property type="entry name" value="WHD_NrtR"/>
</dbReference>
<feature type="domain" description="Nudix hydrolase" evidence="1">
    <location>
        <begin position="10"/>
        <end position="147"/>
    </location>
</feature>
<dbReference type="InterPro" id="IPR015797">
    <property type="entry name" value="NUDIX_hydrolase-like_dom_sf"/>
</dbReference>
<name>A0A1Q8C7S0_9PSEU</name>
<evidence type="ECO:0000313" key="2">
    <source>
        <dbReference type="EMBL" id="OLF10386.1"/>
    </source>
</evidence>
<comment type="caution">
    <text evidence="2">The sequence shown here is derived from an EMBL/GenBank/DDBJ whole genome shotgun (WGS) entry which is preliminary data.</text>
</comment>
<dbReference type="PROSITE" id="PS51462">
    <property type="entry name" value="NUDIX"/>
    <property type="match status" value="1"/>
</dbReference>
<keyword evidence="3" id="KW-1185">Reference proteome</keyword>
<dbReference type="Gene3D" id="3.90.79.10">
    <property type="entry name" value="Nucleoside Triphosphate Pyrophosphohydrolase"/>
    <property type="match status" value="1"/>
</dbReference>
<dbReference type="STRING" id="1912961.BU204_31800"/>
<dbReference type="PANTHER" id="PTHR43736:SF4">
    <property type="entry name" value="SLR1690 PROTEIN"/>
    <property type="match status" value="1"/>
</dbReference>
<reference evidence="2 3" key="1">
    <citation type="submission" date="2016-12" db="EMBL/GenBank/DDBJ databases">
        <title>The draft genome sequence of Actinophytocola sp. 11-183.</title>
        <authorList>
            <person name="Wang W."/>
            <person name="Yuan L."/>
        </authorList>
    </citation>
    <scope>NUCLEOTIDE SEQUENCE [LARGE SCALE GENOMIC DNA]</scope>
    <source>
        <strain evidence="2 3">11-183</strain>
    </source>
</reference>
<dbReference type="InterPro" id="IPR036388">
    <property type="entry name" value="WH-like_DNA-bd_sf"/>
</dbReference>
<dbReference type="SUPFAM" id="SSF46785">
    <property type="entry name" value="Winged helix' DNA-binding domain"/>
    <property type="match status" value="1"/>
</dbReference>
<proteinExistence type="predicted"/>
<dbReference type="Gene3D" id="1.10.10.10">
    <property type="entry name" value="Winged helix-like DNA-binding domain superfamily/Winged helix DNA-binding domain"/>
    <property type="match status" value="1"/>
</dbReference>
<dbReference type="EMBL" id="MSIE01000076">
    <property type="protein sequence ID" value="OLF10386.1"/>
    <property type="molecule type" value="Genomic_DNA"/>
</dbReference>
<keyword evidence="2" id="KW-0378">Hydrolase</keyword>